<accession>A0A2U1K7N2</accession>
<evidence type="ECO:0000256" key="1">
    <source>
        <dbReference type="ARBA" id="ARBA00022500"/>
    </source>
</evidence>
<dbReference type="GO" id="GO:0006935">
    <property type="term" value="P:chemotaxis"/>
    <property type="evidence" value="ECO:0007669"/>
    <property type="project" value="UniProtKB-KW"/>
</dbReference>
<dbReference type="OrthoDB" id="9812187at2"/>
<comment type="caution">
    <text evidence="4">The sequence shown here is derived from an EMBL/GenBank/DDBJ whole genome shotgun (WGS) entry which is preliminary data.</text>
</comment>
<dbReference type="PANTHER" id="PTHR43693">
    <property type="entry name" value="PROTEIN PHOSPHATASE CHEZ"/>
    <property type="match status" value="1"/>
</dbReference>
<organism evidence="4 5">
    <name type="scientific">Pueribacillus theae</name>
    <dbReference type="NCBI Taxonomy" id="2171751"/>
    <lineage>
        <taxon>Bacteria</taxon>
        <taxon>Bacillati</taxon>
        <taxon>Bacillota</taxon>
        <taxon>Bacilli</taxon>
        <taxon>Bacillales</taxon>
        <taxon>Bacillaceae</taxon>
        <taxon>Pueribacillus</taxon>
    </lineage>
</organism>
<feature type="domain" description="CheC-like protein" evidence="3">
    <location>
        <begin position="11"/>
        <end position="48"/>
    </location>
</feature>
<evidence type="ECO:0000259" key="3">
    <source>
        <dbReference type="Pfam" id="PF04509"/>
    </source>
</evidence>
<sequence>MTEMISKTNSFHLDILKEIGNIGAGHAATALSKLLRHPIDMNVPNVKIVSFDEMTDFIGGEETIIAAVFFRIEGDAPGSMFFMLELDQASKLMSQVTGMPIHLKEPPYDELAMSALQEVGNILTGSYLSALADFTKLNLHPSVPAVGIDMAGALINYGLIQISQVSDFAVVINTVFMEENTVSSVINGQVLLLPDPESFQTIFSALGVPLNE</sequence>
<dbReference type="Gene3D" id="3.40.1550.10">
    <property type="entry name" value="CheC-like"/>
    <property type="match status" value="1"/>
</dbReference>
<dbReference type="InterPro" id="IPR050992">
    <property type="entry name" value="CheZ_family_phosphatases"/>
</dbReference>
<protein>
    <submittedName>
        <fullName evidence="4">CheY-P-specific phosphatase CheC</fullName>
    </submittedName>
</protein>
<reference evidence="4 5" key="1">
    <citation type="submission" date="2018-04" db="EMBL/GenBank/DDBJ databases">
        <title>Camelliibacillus theae gen. nov., sp. nov., isolated from Pu'er tea.</title>
        <authorList>
            <person name="Niu L."/>
        </authorList>
    </citation>
    <scope>NUCLEOTIDE SEQUENCE [LARGE SCALE GENOMIC DNA]</scope>
    <source>
        <strain evidence="4 5">T8</strain>
    </source>
</reference>
<dbReference type="SUPFAM" id="SSF103039">
    <property type="entry name" value="CheC-like"/>
    <property type="match status" value="1"/>
</dbReference>
<evidence type="ECO:0000256" key="2">
    <source>
        <dbReference type="ARBA" id="ARBA00022801"/>
    </source>
</evidence>
<name>A0A2U1K7N2_9BACI</name>
<keyword evidence="5" id="KW-1185">Reference proteome</keyword>
<gene>
    <name evidence="4" type="ORF">DCC39_01140</name>
</gene>
<dbReference type="Proteomes" id="UP000245998">
    <property type="component" value="Unassembled WGS sequence"/>
</dbReference>
<dbReference type="Pfam" id="PF04509">
    <property type="entry name" value="CheC"/>
    <property type="match status" value="2"/>
</dbReference>
<evidence type="ECO:0000313" key="4">
    <source>
        <dbReference type="EMBL" id="PWA13526.1"/>
    </source>
</evidence>
<evidence type="ECO:0000313" key="5">
    <source>
        <dbReference type="Proteomes" id="UP000245998"/>
    </source>
</evidence>
<dbReference type="InterPro" id="IPR028976">
    <property type="entry name" value="CheC-like_sf"/>
</dbReference>
<keyword evidence="1" id="KW-0145">Chemotaxis</keyword>
<dbReference type="EMBL" id="QCZG01000001">
    <property type="protein sequence ID" value="PWA13526.1"/>
    <property type="molecule type" value="Genomic_DNA"/>
</dbReference>
<dbReference type="InterPro" id="IPR007597">
    <property type="entry name" value="CheC"/>
</dbReference>
<proteinExistence type="predicted"/>
<dbReference type="PANTHER" id="PTHR43693:SF1">
    <property type="entry name" value="PROTEIN PHOSPHATASE CHEZ"/>
    <property type="match status" value="1"/>
</dbReference>
<dbReference type="CDD" id="cd17909">
    <property type="entry name" value="CheC_ClassI"/>
    <property type="match status" value="1"/>
</dbReference>
<dbReference type="GO" id="GO:0016787">
    <property type="term" value="F:hydrolase activity"/>
    <property type="evidence" value="ECO:0007669"/>
    <property type="project" value="UniProtKB-KW"/>
</dbReference>
<dbReference type="RefSeq" id="WP_116553030.1">
    <property type="nucleotide sequence ID" value="NZ_QCZG01000001.1"/>
</dbReference>
<keyword evidence="2" id="KW-0378">Hydrolase</keyword>
<dbReference type="AlphaFoldDB" id="A0A2U1K7N2"/>
<feature type="domain" description="CheC-like protein" evidence="3">
    <location>
        <begin position="112"/>
        <end position="147"/>
    </location>
</feature>